<name>A0A3S2Q286_ORYJA</name>
<accession>A0A3S2Q286</accession>
<protein>
    <submittedName>
        <fullName evidence="1">Uncharacterized protein</fullName>
    </submittedName>
</protein>
<dbReference type="Proteomes" id="UP000283210">
    <property type="component" value="Chromosome 1"/>
</dbReference>
<sequence length="130" mass="13715">MNWSQSLGVFLLIGSGVPQRSGSGHYFLIVSGGSDGSSGLIWNPHKESRPIQIKVGSGSGLSLIPTADDVTVYVLSLDLRVPVPVQFPSQELHPALHGSPAPERQELPTAHAHYLAVLGSVRRGSAAVSR</sequence>
<evidence type="ECO:0000313" key="1">
    <source>
        <dbReference type="EMBL" id="RVE76709.1"/>
    </source>
</evidence>
<dbReference type="AlphaFoldDB" id="A0A3S2Q286"/>
<reference evidence="1 2" key="2">
    <citation type="submission" date="2019-01" db="EMBL/GenBank/DDBJ databases">
        <title>A chromosome length genome reference of the Java medaka (oryzias javanicus).</title>
        <authorList>
            <person name="Herpin A."/>
            <person name="Takehana Y."/>
            <person name="Naruse K."/>
            <person name="Ansai S."/>
            <person name="Kawaguchi M."/>
        </authorList>
    </citation>
    <scope>NUCLEOTIDE SEQUENCE [LARGE SCALE GENOMIC DNA]</scope>
    <source>
        <strain evidence="1">RS831</strain>
        <tissue evidence="1">Whole body</tissue>
    </source>
</reference>
<proteinExistence type="predicted"/>
<evidence type="ECO:0000313" key="2">
    <source>
        <dbReference type="Proteomes" id="UP000283210"/>
    </source>
</evidence>
<reference evidence="1 2" key="1">
    <citation type="submission" date="2018-11" db="EMBL/GenBank/DDBJ databases">
        <authorList>
            <person name="Lopez-Roques C."/>
            <person name="Donnadieu C."/>
            <person name="Bouchez O."/>
            <person name="Klopp C."/>
            <person name="Cabau C."/>
            <person name="Zahm M."/>
        </authorList>
    </citation>
    <scope>NUCLEOTIDE SEQUENCE [LARGE SCALE GENOMIC DNA]</scope>
    <source>
        <strain evidence="1">RS831</strain>
        <tissue evidence="1">Whole body</tissue>
    </source>
</reference>
<dbReference type="EMBL" id="CM012437">
    <property type="protein sequence ID" value="RVE76709.1"/>
    <property type="molecule type" value="Genomic_DNA"/>
</dbReference>
<organism evidence="1 2">
    <name type="scientific">Oryzias javanicus</name>
    <name type="common">Javanese ricefish</name>
    <name type="synonym">Aplocheilus javanicus</name>
    <dbReference type="NCBI Taxonomy" id="123683"/>
    <lineage>
        <taxon>Eukaryota</taxon>
        <taxon>Metazoa</taxon>
        <taxon>Chordata</taxon>
        <taxon>Craniata</taxon>
        <taxon>Vertebrata</taxon>
        <taxon>Euteleostomi</taxon>
        <taxon>Actinopterygii</taxon>
        <taxon>Neopterygii</taxon>
        <taxon>Teleostei</taxon>
        <taxon>Neoteleostei</taxon>
        <taxon>Acanthomorphata</taxon>
        <taxon>Ovalentaria</taxon>
        <taxon>Atherinomorphae</taxon>
        <taxon>Beloniformes</taxon>
        <taxon>Adrianichthyidae</taxon>
        <taxon>Oryziinae</taxon>
        <taxon>Oryzias</taxon>
    </lineage>
</organism>
<keyword evidence="2" id="KW-1185">Reference proteome</keyword>
<gene>
    <name evidence="1" type="ORF">OJAV_G00011470</name>
</gene>